<evidence type="ECO:0000256" key="4">
    <source>
        <dbReference type="PIRSR" id="PIRSR603782-2"/>
    </source>
</evidence>
<feature type="binding site" evidence="3">
    <location>
        <position position="91"/>
    </location>
    <ligand>
        <name>Cu cation</name>
        <dbReference type="ChEBI" id="CHEBI:23378"/>
    </ligand>
</feature>
<evidence type="ECO:0000256" key="1">
    <source>
        <dbReference type="ARBA" id="ARBA00010996"/>
    </source>
</evidence>
<dbReference type="Gene3D" id="3.40.30.10">
    <property type="entry name" value="Glutaredoxin"/>
    <property type="match status" value="1"/>
</dbReference>
<proteinExistence type="inferred from homology"/>
<feature type="binding site" evidence="3">
    <location>
        <position position="95"/>
    </location>
    <ligand>
        <name>Cu cation</name>
        <dbReference type="ChEBI" id="CHEBI:23378"/>
    </ligand>
</feature>
<reference evidence="7 8" key="1">
    <citation type="submission" date="2018-03" db="EMBL/GenBank/DDBJ databases">
        <title>Adhaeribacter sp. HMF7605 Genome sequencing and assembly.</title>
        <authorList>
            <person name="Kang H."/>
            <person name="Kang J."/>
            <person name="Cha I."/>
            <person name="Kim H."/>
            <person name="Joh K."/>
        </authorList>
    </citation>
    <scope>NUCLEOTIDE SEQUENCE [LARGE SCALE GENOMIC DNA]</scope>
    <source>
        <strain evidence="7 8">HMF7605</strain>
    </source>
</reference>
<dbReference type="EMBL" id="PYFT01000001">
    <property type="protein sequence ID" value="PSR57466.1"/>
    <property type="molecule type" value="Genomic_DNA"/>
</dbReference>
<evidence type="ECO:0000256" key="2">
    <source>
        <dbReference type="ARBA" id="ARBA00023008"/>
    </source>
</evidence>
<dbReference type="AlphaFoldDB" id="A0A2T2YPQ7"/>
<dbReference type="CDD" id="cd02968">
    <property type="entry name" value="SCO"/>
    <property type="match status" value="1"/>
</dbReference>
<evidence type="ECO:0000256" key="5">
    <source>
        <dbReference type="SAM" id="Phobius"/>
    </source>
</evidence>
<feature type="binding site" evidence="3">
    <location>
        <position position="180"/>
    </location>
    <ligand>
        <name>Cu cation</name>
        <dbReference type="ChEBI" id="CHEBI:23378"/>
    </ligand>
</feature>
<dbReference type="SUPFAM" id="SSF52833">
    <property type="entry name" value="Thioredoxin-like"/>
    <property type="match status" value="1"/>
</dbReference>
<sequence length="224" mass="25454">MSPKKVLMLGILLLVPIFLFLFLKGFGTNHYSLPTYYPAINEATESPIIRNGDTVFQKIPDFRFVSQEGKTVTQTNLNGGVYVANFFFASCQDVCKKMSAQMVRVNEAFRNTPQVKLISYTVDPERDSVSVLKRYAEMYQADPAKWLFVTGPKKQLYTLAQNGYKVSAMQAPGTIPNFIHSEKLILVDKEKHVRGIYDGTDPQEVDRLITEITVLLHSYQQDEK</sequence>
<keyword evidence="4" id="KW-1015">Disulfide bond</keyword>
<dbReference type="GO" id="GO:0046872">
    <property type="term" value="F:metal ion binding"/>
    <property type="evidence" value="ECO:0007669"/>
    <property type="project" value="UniProtKB-KW"/>
</dbReference>
<dbReference type="InterPro" id="IPR036249">
    <property type="entry name" value="Thioredoxin-like_sf"/>
</dbReference>
<comment type="caution">
    <text evidence="7">The sequence shown here is derived from an EMBL/GenBank/DDBJ whole genome shotgun (WGS) entry which is preliminary data.</text>
</comment>
<dbReference type="Pfam" id="PF02630">
    <property type="entry name" value="SCO1-SenC"/>
    <property type="match status" value="1"/>
</dbReference>
<accession>A0A2T2YPQ7</accession>
<dbReference type="PANTHER" id="PTHR12151:SF25">
    <property type="entry name" value="LINALOOL DEHYDRATASE_ISOMERASE DOMAIN-CONTAINING PROTEIN"/>
    <property type="match status" value="1"/>
</dbReference>
<feature type="disulfide bond" description="Redox-active" evidence="4">
    <location>
        <begin position="91"/>
        <end position="95"/>
    </location>
</feature>
<organism evidence="7 8">
    <name type="scientific">Adhaeribacter arboris</name>
    <dbReference type="NCBI Taxonomy" id="2072846"/>
    <lineage>
        <taxon>Bacteria</taxon>
        <taxon>Pseudomonadati</taxon>
        <taxon>Bacteroidota</taxon>
        <taxon>Cytophagia</taxon>
        <taxon>Cytophagales</taxon>
        <taxon>Hymenobacteraceae</taxon>
        <taxon>Adhaeribacter</taxon>
    </lineage>
</organism>
<feature type="transmembrane region" description="Helical" evidence="5">
    <location>
        <begin position="6"/>
        <end position="23"/>
    </location>
</feature>
<comment type="similarity">
    <text evidence="1">Belongs to the SCO1/2 family.</text>
</comment>
<keyword evidence="2 3" id="KW-0186">Copper</keyword>
<evidence type="ECO:0000313" key="7">
    <source>
        <dbReference type="EMBL" id="PSR57466.1"/>
    </source>
</evidence>
<evidence type="ECO:0000313" key="8">
    <source>
        <dbReference type="Proteomes" id="UP000240357"/>
    </source>
</evidence>
<dbReference type="PANTHER" id="PTHR12151">
    <property type="entry name" value="ELECTRON TRANSPORT PROTIN SCO1/SENC FAMILY MEMBER"/>
    <property type="match status" value="1"/>
</dbReference>
<name>A0A2T2YPQ7_9BACT</name>
<keyword evidence="5" id="KW-1133">Transmembrane helix</keyword>
<keyword evidence="3" id="KW-0479">Metal-binding</keyword>
<dbReference type="Proteomes" id="UP000240357">
    <property type="component" value="Unassembled WGS sequence"/>
</dbReference>
<feature type="domain" description="Thioredoxin" evidence="6">
    <location>
        <begin position="53"/>
        <end position="214"/>
    </location>
</feature>
<dbReference type="PROSITE" id="PS51352">
    <property type="entry name" value="THIOREDOXIN_2"/>
    <property type="match status" value="1"/>
</dbReference>
<evidence type="ECO:0000256" key="3">
    <source>
        <dbReference type="PIRSR" id="PIRSR603782-1"/>
    </source>
</evidence>
<dbReference type="InterPro" id="IPR003782">
    <property type="entry name" value="SCO1/SenC"/>
</dbReference>
<keyword evidence="5" id="KW-0812">Transmembrane</keyword>
<dbReference type="OrthoDB" id="9811998at2"/>
<keyword evidence="5" id="KW-0472">Membrane</keyword>
<protein>
    <submittedName>
        <fullName evidence="7">SCO family protein</fullName>
    </submittedName>
</protein>
<keyword evidence="8" id="KW-1185">Reference proteome</keyword>
<gene>
    <name evidence="7" type="ORF">AHMF7605_26635</name>
</gene>
<evidence type="ECO:0000259" key="6">
    <source>
        <dbReference type="PROSITE" id="PS51352"/>
    </source>
</evidence>
<dbReference type="InterPro" id="IPR013766">
    <property type="entry name" value="Thioredoxin_domain"/>
</dbReference>